<protein>
    <recommendedName>
        <fullName evidence="10">Autophagy-related protein</fullName>
    </recommendedName>
</protein>
<evidence type="ECO:0000256" key="10">
    <source>
        <dbReference type="RuleBase" id="RU363073"/>
    </source>
</evidence>
<evidence type="ECO:0000256" key="2">
    <source>
        <dbReference type="ARBA" id="ARBA00006978"/>
    </source>
</evidence>
<keyword evidence="8 10" id="KW-0072">Autophagy</keyword>
<feature type="transmembrane region" description="Helical" evidence="10">
    <location>
        <begin position="313"/>
        <end position="337"/>
    </location>
</feature>
<dbReference type="Pfam" id="PF11700">
    <property type="entry name" value="ATG22"/>
    <property type="match status" value="1"/>
</dbReference>
<dbReference type="CDD" id="cd17483">
    <property type="entry name" value="MFS_Atg22_like"/>
    <property type="match status" value="1"/>
</dbReference>
<evidence type="ECO:0000256" key="3">
    <source>
        <dbReference type="ARBA" id="ARBA00022448"/>
    </source>
</evidence>
<dbReference type="InterPro" id="IPR050495">
    <property type="entry name" value="ATG22/LtaA_families"/>
</dbReference>
<feature type="region of interest" description="Disordered" evidence="11">
    <location>
        <begin position="514"/>
        <end position="534"/>
    </location>
</feature>
<feature type="transmembrane region" description="Helical" evidence="10">
    <location>
        <begin position="147"/>
        <end position="171"/>
    </location>
</feature>
<keyword evidence="5 10" id="KW-0812">Transmembrane</keyword>
<gene>
    <name evidence="12" type="ORF">DAKH74_032480</name>
</gene>
<comment type="function">
    <text evidence="10">Vacuolar effluxer which mediate the efflux of amino acids resulting from autophagic degradation. The release of autophagic amino acids allows the maintenance of protein synthesis and viability during nitrogen starvation.</text>
</comment>
<feature type="transmembrane region" description="Helical" evidence="10">
    <location>
        <begin position="84"/>
        <end position="106"/>
    </location>
</feature>
<feature type="transmembrane region" description="Helical" evidence="10">
    <location>
        <begin position="479"/>
        <end position="498"/>
    </location>
</feature>
<evidence type="ECO:0000256" key="8">
    <source>
        <dbReference type="ARBA" id="ARBA00023006"/>
    </source>
</evidence>
<evidence type="ECO:0000256" key="9">
    <source>
        <dbReference type="ARBA" id="ARBA00023136"/>
    </source>
</evidence>
<comment type="caution">
    <text evidence="12">The sequence shown here is derived from an EMBL/GenBank/DDBJ whole genome shotgun (WGS) entry which is preliminary data.</text>
</comment>
<feature type="transmembrane region" description="Helical" evidence="10">
    <location>
        <begin position="118"/>
        <end position="135"/>
    </location>
</feature>
<feature type="transmembrane region" description="Helical" evidence="10">
    <location>
        <begin position="349"/>
        <end position="370"/>
    </location>
</feature>
<evidence type="ECO:0000256" key="7">
    <source>
        <dbReference type="ARBA" id="ARBA00022989"/>
    </source>
</evidence>
<organism evidence="12 13">
    <name type="scientific">Maudiozyma humilis</name>
    <name type="common">Sour dough yeast</name>
    <name type="synonym">Kazachstania humilis</name>
    <dbReference type="NCBI Taxonomy" id="51915"/>
    <lineage>
        <taxon>Eukaryota</taxon>
        <taxon>Fungi</taxon>
        <taxon>Dikarya</taxon>
        <taxon>Ascomycota</taxon>
        <taxon>Saccharomycotina</taxon>
        <taxon>Saccharomycetes</taxon>
        <taxon>Saccharomycetales</taxon>
        <taxon>Saccharomycetaceae</taxon>
        <taxon>Maudiozyma</taxon>
    </lineage>
</organism>
<evidence type="ECO:0000256" key="5">
    <source>
        <dbReference type="ARBA" id="ARBA00022692"/>
    </source>
</evidence>
<sequence length="534" mass="59540">MQAMDHPNSPLQLTKQNIKGWYFYSFSSEPFVVSAVSTYIPLLLERFARSNGVQLGNHSLPCTSESDKCVLPLFNTFYVDTASFALYTFSVSVLFQTITVVTISGIVDLWNSVKLKGLVLVMFSVIGAVTTIFISRLAESQIYALPLLYIVANSCFGVINVVGNSLLPIFVSDLVKYSDDSNQPLGGSESSIEKLSSIISGRGASLGYSSALLTQIVSMFLVHKSRTQQDIQVAVLFVGVWWLFWQLPMLWLFNDIPHADGSLSSSPVSSTSSRLARSREYYSNKKIWSLKSLGYGWKSLWSAFKHARLLKDVMIFLLGWFIISDSVTTINSTAILFAKTELEMVTLNLITISVITMVDAMIGAFVIPQFLAKRFNLLPHQILMYIILWTSFIPFYGILGFFFENIGLKHKFEMYMLAVWYGLSLGGLSAVSRSVFSLIIPKGKESTFFSMFSMTDKGSSIIGPFLIGLVTDKTHEIRYSFYLLFALLMLALPVLNSLDVGRGKREAEELASIITSRQNSPEASVPPEEHLQTD</sequence>
<comment type="similarity">
    <text evidence="2 10">Belongs to the ATG22 family.</text>
</comment>
<keyword evidence="3 10" id="KW-0813">Transport</keyword>
<dbReference type="PANTHER" id="PTHR23519">
    <property type="entry name" value="AUTOPHAGY-RELATED PROTEIN 22"/>
    <property type="match status" value="1"/>
</dbReference>
<reference evidence="12 13" key="1">
    <citation type="journal article" date="2023" name="Elife">
        <title>Identification of key yeast species and microbe-microbe interactions impacting larval growth of Drosophila in the wild.</title>
        <authorList>
            <person name="Mure A."/>
            <person name="Sugiura Y."/>
            <person name="Maeda R."/>
            <person name="Honda K."/>
            <person name="Sakurai N."/>
            <person name="Takahashi Y."/>
            <person name="Watada M."/>
            <person name="Katoh T."/>
            <person name="Gotoh A."/>
            <person name="Gotoh Y."/>
            <person name="Taniguchi I."/>
            <person name="Nakamura K."/>
            <person name="Hayashi T."/>
            <person name="Katayama T."/>
            <person name="Uemura T."/>
            <person name="Hattori Y."/>
        </authorList>
    </citation>
    <scope>NUCLEOTIDE SEQUENCE [LARGE SCALE GENOMIC DNA]</scope>
    <source>
        <strain evidence="12 13">KH-74</strain>
    </source>
</reference>
<dbReference type="PANTHER" id="PTHR23519:SF1">
    <property type="entry name" value="AUTOPHAGY-RELATED PROTEIN 22"/>
    <property type="match status" value="1"/>
</dbReference>
<dbReference type="InterPro" id="IPR024671">
    <property type="entry name" value="Atg22-like"/>
</dbReference>
<feature type="transmembrane region" description="Helical" evidence="10">
    <location>
        <begin position="20"/>
        <end position="44"/>
    </location>
</feature>
<keyword evidence="7 10" id="KW-1133">Transmembrane helix</keyword>
<evidence type="ECO:0000256" key="11">
    <source>
        <dbReference type="SAM" id="MobiDB-lite"/>
    </source>
</evidence>
<dbReference type="GO" id="GO:0006914">
    <property type="term" value="P:autophagy"/>
    <property type="evidence" value="ECO:0007669"/>
    <property type="project" value="UniProtKB-KW"/>
</dbReference>
<dbReference type="Gene3D" id="1.20.1250.20">
    <property type="entry name" value="MFS general substrate transporter like domains"/>
    <property type="match status" value="1"/>
</dbReference>
<proteinExistence type="inferred from homology"/>
<dbReference type="AlphaFoldDB" id="A0AAV5S106"/>
<dbReference type="Proteomes" id="UP001377567">
    <property type="component" value="Unassembled WGS sequence"/>
</dbReference>
<dbReference type="GO" id="GO:0005774">
    <property type="term" value="C:vacuolar membrane"/>
    <property type="evidence" value="ECO:0007669"/>
    <property type="project" value="UniProtKB-SubCell"/>
</dbReference>
<evidence type="ECO:0000313" key="13">
    <source>
        <dbReference type="Proteomes" id="UP001377567"/>
    </source>
</evidence>
<accession>A0AAV5S106</accession>
<dbReference type="EMBL" id="BTGD01000010">
    <property type="protein sequence ID" value="GMM56632.1"/>
    <property type="molecule type" value="Genomic_DNA"/>
</dbReference>
<evidence type="ECO:0000256" key="1">
    <source>
        <dbReference type="ARBA" id="ARBA00004128"/>
    </source>
</evidence>
<evidence type="ECO:0000313" key="12">
    <source>
        <dbReference type="EMBL" id="GMM56632.1"/>
    </source>
</evidence>
<dbReference type="InterPro" id="IPR036259">
    <property type="entry name" value="MFS_trans_sf"/>
</dbReference>
<comment type="subcellular location">
    <subcellularLocation>
        <location evidence="1 10">Vacuole membrane</location>
        <topology evidence="1 10">Multi-pass membrane protein</topology>
    </subcellularLocation>
</comment>
<keyword evidence="13" id="KW-1185">Reference proteome</keyword>
<evidence type="ECO:0000256" key="4">
    <source>
        <dbReference type="ARBA" id="ARBA00022554"/>
    </source>
</evidence>
<feature type="transmembrane region" description="Helical" evidence="10">
    <location>
        <begin position="415"/>
        <end position="440"/>
    </location>
</feature>
<dbReference type="InterPro" id="IPR044738">
    <property type="entry name" value="Atg22"/>
</dbReference>
<keyword evidence="6 10" id="KW-0029">Amino-acid transport</keyword>
<feature type="transmembrane region" description="Helical" evidence="10">
    <location>
        <begin position="234"/>
        <end position="253"/>
    </location>
</feature>
<keyword evidence="4 10" id="KW-0926">Vacuole</keyword>
<dbReference type="SUPFAM" id="SSF103473">
    <property type="entry name" value="MFS general substrate transporter"/>
    <property type="match status" value="1"/>
</dbReference>
<evidence type="ECO:0000256" key="6">
    <source>
        <dbReference type="ARBA" id="ARBA00022970"/>
    </source>
</evidence>
<name>A0AAV5S106_MAUHU</name>
<feature type="transmembrane region" description="Helical" evidence="10">
    <location>
        <begin position="382"/>
        <end position="403"/>
    </location>
</feature>
<dbReference type="GO" id="GO:0032974">
    <property type="term" value="P:amino acid transmembrane export from vacuole"/>
    <property type="evidence" value="ECO:0007669"/>
    <property type="project" value="InterPro"/>
</dbReference>
<keyword evidence="9 10" id="KW-0472">Membrane</keyword>